<protein>
    <submittedName>
        <fullName evidence="1">Uncharacterized protein</fullName>
    </submittedName>
</protein>
<keyword evidence="2" id="KW-1185">Reference proteome</keyword>
<sequence>MGIFLRWFCSKHTKTMFVKIVHPGGHVELYDRPISAADIIHRNPKCCVAYPNVFKQPWAIVPPETNLMPGLKFYVVPLSTIRKLQRLAKKKYNPLLFQESIKNSQNNSGREEEAGKIQHNECCKCLGKGMKMKIKGRSEVKTSSNSWGGSSKKKLLPRKRNHEELGGGSSPKRLSFFDQWQPNLESIVEE</sequence>
<evidence type="ECO:0000313" key="1">
    <source>
        <dbReference type="EMBL" id="KAI5660436.1"/>
    </source>
</evidence>
<organism evidence="1 2">
    <name type="scientific">Catharanthus roseus</name>
    <name type="common">Madagascar periwinkle</name>
    <name type="synonym">Vinca rosea</name>
    <dbReference type="NCBI Taxonomy" id="4058"/>
    <lineage>
        <taxon>Eukaryota</taxon>
        <taxon>Viridiplantae</taxon>
        <taxon>Streptophyta</taxon>
        <taxon>Embryophyta</taxon>
        <taxon>Tracheophyta</taxon>
        <taxon>Spermatophyta</taxon>
        <taxon>Magnoliopsida</taxon>
        <taxon>eudicotyledons</taxon>
        <taxon>Gunneridae</taxon>
        <taxon>Pentapetalae</taxon>
        <taxon>asterids</taxon>
        <taxon>lamiids</taxon>
        <taxon>Gentianales</taxon>
        <taxon>Apocynaceae</taxon>
        <taxon>Rauvolfioideae</taxon>
        <taxon>Vinceae</taxon>
        <taxon>Catharanthinae</taxon>
        <taxon>Catharanthus</taxon>
    </lineage>
</organism>
<dbReference type="EMBL" id="CM044706">
    <property type="protein sequence ID" value="KAI5660436.1"/>
    <property type="molecule type" value="Genomic_DNA"/>
</dbReference>
<gene>
    <name evidence="1" type="ORF">M9H77_29229</name>
</gene>
<evidence type="ECO:0000313" key="2">
    <source>
        <dbReference type="Proteomes" id="UP001060085"/>
    </source>
</evidence>
<name>A0ACC0ALQ9_CATRO</name>
<accession>A0ACC0ALQ9</accession>
<proteinExistence type="predicted"/>
<dbReference type="Proteomes" id="UP001060085">
    <property type="component" value="Linkage Group LG06"/>
</dbReference>
<comment type="caution">
    <text evidence="1">The sequence shown here is derived from an EMBL/GenBank/DDBJ whole genome shotgun (WGS) entry which is preliminary data.</text>
</comment>
<reference evidence="2" key="1">
    <citation type="journal article" date="2023" name="Nat. Plants">
        <title>Single-cell RNA sequencing provides a high-resolution roadmap for understanding the multicellular compartmentation of specialized metabolism.</title>
        <authorList>
            <person name="Sun S."/>
            <person name="Shen X."/>
            <person name="Li Y."/>
            <person name="Li Y."/>
            <person name="Wang S."/>
            <person name="Li R."/>
            <person name="Zhang H."/>
            <person name="Shen G."/>
            <person name="Guo B."/>
            <person name="Wei J."/>
            <person name="Xu J."/>
            <person name="St-Pierre B."/>
            <person name="Chen S."/>
            <person name="Sun C."/>
        </authorList>
    </citation>
    <scope>NUCLEOTIDE SEQUENCE [LARGE SCALE GENOMIC DNA]</scope>
</reference>